<keyword evidence="2" id="KW-1185">Reference proteome</keyword>
<feature type="non-terminal residue" evidence="1">
    <location>
        <position position="1"/>
    </location>
</feature>
<dbReference type="Proteomes" id="UP000789525">
    <property type="component" value="Unassembled WGS sequence"/>
</dbReference>
<gene>
    <name evidence="1" type="ORF">ACOLOM_LOCUS8637</name>
</gene>
<accession>A0ACA9NL73</accession>
<name>A0ACA9NL73_9GLOM</name>
<comment type="caution">
    <text evidence="1">The sequence shown here is derived from an EMBL/GenBank/DDBJ whole genome shotgun (WGS) entry which is preliminary data.</text>
</comment>
<evidence type="ECO:0000313" key="1">
    <source>
        <dbReference type="EMBL" id="CAG8662324.1"/>
    </source>
</evidence>
<dbReference type="EMBL" id="CAJVPT010022872">
    <property type="protein sequence ID" value="CAG8662324.1"/>
    <property type="molecule type" value="Genomic_DNA"/>
</dbReference>
<sequence>GQSGNTNKNKRARGAGTSVSGITNGRDRDRNEDQKPQRLSSKQPGNLTATAPSTSDPSEVQAGSTSLADSETIPEQILNGLALDKDAGTPGTGADAPNGSGAQSRPTVPKRFSSGRNGSSDMGYGPIGSPPSGNPLSSAMGMRPPFSSPLGQNHFSPGTSPTANHIQPSTSPFTQGERMQQSIFGAYSRGMPSERSEQSPIAIQRQPWRPPTLAERTENAVGSDEEDLEEFLPSSLNDLLTPEERRRRLSRSGGPRMTSAAPNDGSVGNIGLGSVGSMGMTSNHRYSRSVPAARLLDNPSIWRDNDRETGHLSTASLSFRSNGLGSEGFSPTQIQMGTSNASGAFLHGPHYTRPTAVNSNTSYLTRQILSQSYEETDVLGAVPTPAAIAARAGNRYESPYTQASSRVVQLGTDALSPSSRALQSHAPGQSLPQGIAAGFRLHLVPSAVGQQSGMKLPGSTMSMGMGMGMNAMPDGAVKANPRSPLRSQFLGNTVGSPSNSGLSSLGGDMTNISALSSSPGGVSAMRTTSWATLAQNLPSTGISPSASTRLAAVNTGSVPGAPKPSDDDTLFDFD</sequence>
<proteinExistence type="predicted"/>
<evidence type="ECO:0000313" key="2">
    <source>
        <dbReference type="Proteomes" id="UP000789525"/>
    </source>
</evidence>
<organism evidence="1 2">
    <name type="scientific">Acaulospora colombiana</name>
    <dbReference type="NCBI Taxonomy" id="27376"/>
    <lineage>
        <taxon>Eukaryota</taxon>
        <taxon>Fungi</taxon>
        <taxon>Fungi incertae sedis</taxon>
        <taxon>Mucoromycota</taxon>
        <taxon>Glomeromycotina</taxon>
        <taxon>Glomeromycetes</taxon>
        <taxon>Diversisporales</taxon>
        <taxon>Acaulosporaceae</taxon>
        <taxon>Acaulospora</taxon>
    </lineage>
</organism>
<protein>
    <submittedName>
        <fullName evidence="1">17018_t:CDS:1</fullName>
    </submittedName>
</protein>
<reference evidence="1" key="1">
    <citation type="submission" date="2021-06" db="EMBL/GenBank/DDBJ databases">
        <authorList>
            <person name="Kallberg Y."/>
            <person name="Tangrot J."/>
            <person name="Rosling A."/>
        </authorList>
    </citation>
    <scope>NUCLEOTIDE SEQUENCE</scope>
    <source>
        <strain evidence="1">CL356</strain>
    </source>
</reference>